<dbReference type="Gene3D" id="3.40.50.2300">
    <property type="match status" value="1"/>
</dbReference>
<evidence type="ECO:0000256" key="2">
    <source>
        <dbReference type="ARBA" id="ARBA00034247"/>
    </source>
</evidence>
<keyword evidence="3" id="KW-0597">Phosphoprotein</keyword>
<dbReference type="InterPro" id="IPR050469">
    <property type="entry name" value="Diguanylate_Cyclase"/>
</dbReference>
<sequence>MSAQSIPQTLLGLSQEMDHVGRQLLDRWDPELARRFTALSQCLQGVAEQGGADELLRANDELAAQLRAWLKRRRAPDDILGLRQQLSLVTQLASMPAPVKQTASAVTLRQNHRLFLWAGEREVDHYLVEQLACFGYQMDVFRDALLLQQALRQHTPGALVVYSDFMGEASLFPPGMPMPCPVLYASPRRDFEARLKAVRSGGQGFLAWPMQVRELLDALVLPQQQDRRNPLRVLLIEDMGSLAGLYSAVLNQHGILTEEVTRPSRALEAIERFRPDLILMDMYMPECDGKELARIIRQQGLMDGIPIIFLSMEKRQDIQLDTLALGVDGYLTKPVSSDELVVTVTTRARRYRKLRSYISTDSLTGLLNHTHLFARLEYEFARAQRERVPLVMVMLDLDHFKRINDNYGHQAGDEVLVNLARFLRERLRRSDLIGRYGGEEFALVLPGMTVDQAYRLLEAIRGDFELLDQQSPRGRFRQTFSAGLCGAEGVTDVVALVQRADAMLYRAKELGRNLVVAWSADAGAYLPPQP</sequence>
<name>A0ABT5IUM3_9NEIS</name>
<dbReference type="PANTHER" id="PTHR45138:SF9">
    <property type="entry name" value="DIGUANYLATE CYCLASE DGCM-RELATED"/>
    <property type="match status" value="1"/>
</dbReference>
<dbReference type="Proteomes" id="UP001219956">
    <property type="component" value="Unassembled WGS sequence"/>
</dbReference>
<evidence type="ECO:0000259" key="4">
    <source>
        <dbReference type="PROSITE" id="PS50110"/>
    </source>
</evidence>
<evidence type="ECO:0000256" key="3">
    <source>
        <dbReference type="PROSITE-ProRule" id="PRU00169"/>
    </source>
</evidence>
<dbReference type="EC" id="2.7.7.65" evidence="1"/>
<dbReference type="RefSeq" id="WP_272750702.1">
    <property type="nucleotide sequence ID" value="NZ_JAQQLF010000004.1"/>
</dbReference>
<dbReference type="InterPro" id="IPR029787">
    <property type="entry name" value="Nucleotide_cyclase"/>
</dbReference>
<dbReference type="InterPro" id="IPR000160">
    <property type="entry name" value="GGDEF_dom"/>
</dbReference>
<dbReference type="Pfam" id="PF00990">
    <property type="entry name" value="GGDEF"/>
    <property type="match status" value="1"/>
</dbReference>
<dbReference type="CDD" id="cd01949">
    <property type="entry name" value="GGDEF"/>
    <property type="match status" value="1"/>
</dbReference>
<evidence type="ECO:0000256" key="1">
    <source>
        <dbReference type="ARBA" id="ARBA00012528"/>
    </source>
</evidence>
<dbReference type="Gene3D" id="3.30.70.270">
    <property type="match status" value="1"/>
</dbReference>
<feature type="domain" description="Response regulatory" evidence="4">
    <location>
        <begin position="232"/>
        <end position="348"/>
    </location>
</feature>
<keyword evidence="7" id="KW-1185">Reference proteome</keyword>
<evidence type="ECO:0000259" key="5">
    <source>
        <dbReference type="PROSITE" id="PS50887"/>
    </source>
</evidence>
<accession>A0ABT5IUM3</accession>
<reference evidence="6 7" key="1">
    <citation type="submission" date="2023-01" db="EMBL/GenBank/DDBJ databases">
        <title>Novel species of the genus Vogesella isolated from rivers.</title>
        <authorList>
            <person name="Lu H."/>
        </authorList>
    </citation>
    <scope>NUCLEOTIDE SEQUENCE [LARGE SCALE GENOMIC DNA]</scope>
    <source>
        <strain evidence="6 7">DC21W</strain>
    </source>
</reference>
<comment type="catalytic activity">
    <reaction evidence="2">
        <text>2 GTP = 3',3'-c-di-GMP + 2 diphosphate</text>
        <dbReference type="Rhea" id="RHEA:24898"/>
        <dbReference type="ChEBI" id="CHEBI:33019"/>
        <dbReference type="ChEBI" id="CHEBI:37565"/>
        <dbReference type="ChEBI" id="CHEBI:58805"/>
        <dbReference type="EC" id="2.7.7.65"/>
    </reaction>
</comment>
<dbReference type="NCBIfam" id="TIGR00254">
    <property type="entry name" value="GGDEF"/>
    <property type="match status" value="1"/>
</dbReference>
<feature type="modified residue" description="4-aspartylphosphate" evidence="3">
    <location>
        <position position="281"/>
    </location>
</feature>
<keyword evidence="6" id="KW-0548">Nucleotidyltransferase</keyword>
<evidence type="ECO:0000313" key="6">
    <source>
        <dbReference type="EMBL" id="MDC7716275.1"/>
    </source>
</evidence>
<dbReference type="SMART" id="SM00448">
    <property type="entry name" value="REC"/>
    <property type="match status" value="1"/>
</dbReference>
<dbReference type="InterPro" id="IPR011006">
    <property type="entry name" value="CheY-like_superfamily"/>
</dbReference>
<dbReference type="PANTHER" id="PTHR45138">
    <property type="entry name" value="REGULATORY COMPONENTS OF SENSORY TRANSDUCTION SYSTEM"/>
    <property type="match status" value="1"/>
</dbReference>
<gene>
    <name evidence="6" type="ORF">PQU95_03445</name>
</gene>
<proteinExistence type="predicted"/>
<keyword evidence="6" id="KW-0808">Transferase</keyword>
<dbReference type="PROSITE" id="PS50887">
    <property type="entry name" value="GGDEF"/>
    <property type="match status" value="1"/>
</dbReference>
<dbReference type="Pfam" id="PF00072">
    <property type="entry name" value="Response_reg"/>
    <property type="match status" value="1"/>
</dbReference>
<dbReference type="GO" id="GO:0052621">
    <property type="term" value="F:diguanylate cyclase activity"/>
    <property type="evidence" value="ECO:0007669"/>
    <property type="project" value="UniProtKB-EC"/>
</dbReference>
<dbReference type="EMBL" id="JAQQLF010000004">
    <property type="protein sequence ID" value="MDC7716275.1"/>
    <property type="molecule type" value="Genomic_DNA"/>
</dbReference>
<dbReference type="SUPFAM" id="SSF52172">
    <property type="entry name" value="CheY-like"/>
    <property type="match status" value="1"/>
</dbReference>
<comment type="caution">
    <text evidence="6">The sequence shown here is derived from an EMBL/GenBank/DDBJ whole genome shotgun (WGS) entry which is preliminary data.</text>
</comment>
<feature type="domain" description="GGDEF" evidence="5">
    <location>
        <begin position="388"/>
        <end position="520"/>
    </location>
</feature>
<dbReference type="InterPro" id="IPR043128">
    <property type="entry name" value="Rev_trsase/Diguanyl_cyclase"/>
</dbReference>
<dbReference type="SMART" id="SM00267">
    <property type="entry name" value="GGDEF"/>
    <property type="match status" value="1"/>
</dbReference>
<protein>
    <recommendedName>
        <fullName evidence="1">diguanylate cyclase</fullName>
        <ecNumber evidence="1">2.7.7.65</ecNumber>
    </recommendedName>
</protein>
<dbReference type="InterPro" id="IPR001789">
    <property type="entry name" value="Sig_transdc_resp-reg_receiver"/>
</dbReference>
<dbReference type="PROSITE" id="PS50110">
    <property type="entry name" value="RESPONSE_REGULATORY"/>
    <property type="match status" value="1"/>
</dbReference>
<dbReference type="SUPFAM" id="SSF55073">
    <property type="entry name" value="Nucleotide cyclase"/>
    <property type="match status" value="1"/>
</dbReference>
<evidence type="ECO:0000313" key="7">
    <source>
        <dbReference type="Proteomes" id="UP001219956"/>
    </source>
</evidence>
<dbReference type="CDD" id="cd00156">
    <property type="entry name" value="REC"/>
    <property type="match status" value="1"/>
</dbReference>
<organism evidence="6 7">
    <name type="scientific">Vogesella aquatica</name>
    <dbReference type="NCBI Taxonomy" id="2984206"/>
    <lineage>
        <taxon>Bacteria</taxon>
        <taxon>Pseudomonadati</taxon>
        <taxon>Pseudomonadota</taxon>
        <taxon>Betaproteobacteria</taxon>
        <taxon>Neisseriales</taxon>
        <taxon>Chromobacteriaceae</taxon>
        <taxon>Vogesella</taxon>
    </lineage>
</organism>